<evidence type="ECO:0000259" key="2">
    <source>
        <dbReference type="PROSITE" id="PS50086"/>
    </source>
</evidence>
<dbReference type="GO" id="GO:0030427">
    <property type="term" value="C:site of polarized growth"/>
    <property type="evidence" value="ECO:0007669"/>
    <property type="project" value="UniProtKB-ARBA"/>
</dbReference>
<dbReference type="Proteomes" id="UP000195602">
    <property type="component" value="Unassembled WGS sequence"/>
</dbReference>
<gene>
    <name evidence="3" type="ORF">A9F13_22g00198</name>
</gene>
<dbReference type="Gene3D" id="1.10.8.270">
    <property type="entry name" value="putative rabgap domain of human tbc1 domain family member 14 like domains"/>
    <property type="match status" value="1"/>
</dbReference>
<dbReference type="InterPro" id="IPR000195">
    <property type="entry name" value="Rab-GAP-TBC_dom"/>
</dbReference>
<dbReference type="PANTHER" id="PTHR47219">
    <property type="entry name" value="RAB GTPASE-ACTIVATING PROTEIN 1-LIKE"/>
    <property type="match status" value="1"/>
</dbReference>
<dbReference type="SUPFAM" id="SSF47923">
    <property type="entry name" value="Ypt/Rab-GAP domain of gyp1p"/>
    <property type="match status" value="2"/>
</dbReference>
<accession>A0AA91SZV7</accession>
<protein>
    <submittedName>
        <fullName evidence="3">Rab GTPase-activating protein</fullName>
    </submittedName>
</protein>
<evidence type="ECO:0000313" key="4">
    <source>
        <dbReference type="Proteomes" id="UP000195602"/>
    </source>
</evidence>
<evidence type="ECO:0000256" key="1">
    <source>
        <dbReference type="SAM" id="MobiDB-lite"/>
    </source>
</evidence>
<reference evidence="3 4" key="1">
    <citation type="submission" date="2017-04" db="EMBL/GenBank/DDBJ databases">
        <title>Draft genome of the yeast Clavispora lusitaniae type strain CBS 6936.</title>
        <authorList>
            <person name="Durrens P."/>
            <person name="Klopp C."/>
            <person name="Biteau N."/>
            <person name="Fitton-Ouhabi V."/>
            <person name="Dementhon K."/>
            <person name="Accoceberry I."/>
            <person name="Sherman D.J."/>
            <person name="Noel T."/>
        </authorList>
    </citation>
    <scope>NUCLEOTIDE SEQUENCE [LARGE SCALE GENOMIC DNA]</scope>
    <source>
        <strain evidence="3 4">CBS 6936</strain>
    </source>
</reference>
<dbReference type="InterPro" id="IPR050302">
    <property type="entry name" value="Rab_GAP_TBC_domain"/>
</dbReference>
<dbReference type="KEGG" id="clus:A9F13_22g00198"/>
<feature type="region of interest" description="Disordered" evidence="1">
    <location>
        <begin position="80"/>
        <end position="108"/>
    </location>
</feature>
<dbReference type="PROSITE" id="PS50086">
    <property type="entry name" value="TBC_RABGAP"/>
    <property type="match status" value="1"/>
</dbReference>
<organism evidence="3 4">
    <name type="scientific">Clavispora lusitaniae</name>
    <name type="common">Candida lusitaniae</name>
    <dbReference type="NCBI Taxonomy" id="36911"/>
    <lineage>
        <taxon>Eukaryota</taxon>
        <taxon>Fungi</taxon>
        <taxon>Dikarya</taxon>
        <taxon>Ascomycota</taxon>
        <taxon>Saccharomycotina</taxon>
        <taxon>Pichiomycetes</taxon>
        <taxon>Metschnikowiaceae</taxon>
        <taxon>Clavispora</taxon>
    </lineage>
</organism>
<comment type="caution">
    <text evidence="3">The sequence shown here is derived from an EMBL/GenBank/DDBJ whole genome shotgun (WGS) entry which is preliminary data.</text>
</comment>
<dbReference type="Gene3D" id="1.10.472.80">
    <property type="entry name" value="Ypt/Rab-GAP domain of gyp1p, domain 3"/>
    <property type="match status" value="1"/>
</dbReference>
<name>A0AA91SZV7_CLALS</name>
<dbReference type="AlphaFoldDB" id="A0AA91SZV7"/>
<dbReference type="Pfam" id="PF00566">
    <property type="entry name" value="RabGAP-TBC"/>
    <property type="match status" value="1"/>
</dbReference>
<dbReference type="InterPro" id="IPR035969">
    <property type="entry name" value="Rab-GAP_TBC_sf"/>
</dbReference>
<dbReference type="SMART" id="SM00164">
    <property type="entry name" value="TBC"/>
    <property type="match status" value="1"/>
</dbReference>
<evidence type="ECO:0000313" key="3">
    <source>
        <dbReference type="EMBL" id="OVF05481.1"/>
    </source>
</evidence>
<feature type="region of interest" description="Disordered" evidence="1">
    <location>
        <begin position="1"/>
        <end position="29"/>
    </location>
</feature>
<feature type="compositionally biased region" description="Polar residues" evidence="1">
    <location>
        <begin position="1"/>
        <end position="11"/>
    </location>
</feature>
<feature type="domain" description="Rab-GAP TBC" evidence="2">
    <location>
        <begin position="239"/>
        <end position="454"/>
    </location>
</feature>
<proteinExistence type="predicted"/>
<dbReference type="GO" id="GO:0005096">
    <property type="term" value="F:GTPase activator activity"/>
    <property type="evidence" value="ECO:0007669"/>
    <property type="project" value="TreeGrafter"/>
</dbReference>
<dbReference type="PANTHER" id="PTHR47219:SF9">
    <property type="entry name" value="GTPASE ACTIVATING PROTEIN AND CENTROSOME-ASSOCIATED, ISOFORM B"/>
    <property type="match status" value="1"/>
</dbReference>
<sequence>MANAPDSSSKTEFLATPKGHQRNESAYSQNYSILDYYDADTPSVIRGTGAELERSTSFENALESSSLQSLRLQDTGLRSSLRSDPLHEPDSSTDPVPDGDTSAVGSSSFASSNHKIALLKTKSDTESANQNSSFASPVITHTGTYWVPPQISPTTEDNLRAVLKSKVDMYGFRKQSSLFDATEDSYNEWFSEYQPHLLHQKKKWIMLMKHNGLSANKNSAPPSRFPPKSDKVKKMIRKGIPPEWRGNAWFFYAGGHEKLNQNTGLYDELVAATKGIQNKDTEVIERDLNRTFPDNVHFNPSVLSDEDARTQPETPAISALRRVLVAIAHYQPHIGYCQSLNFLAGLLLLFMNEERAFWMLVIMIERIIPKVHAANLEGVHTDQGVLMMCIREYIPKLWAIIGKSYDGTVLPDDKILTRLPPVTLVTSSWFMSVFVGVLPIESVLRVWDIIWYEGSKTIFRVSLTICRLCMDHPKFLTRKASKSNNEGSESDQIELFQFMQSFPKSITDPNLIIDSCFKKIGGYGYGFVSQDEINKCREFVSQQRDKIKARQQSVVGPEMTEEERQALAHSVDLEEEIHDIYGFNKSIMGGIAWNRHISNRMKKKFSKKLK</sequence>
<dbReference type="EMBL" id="LYUB02000022">
    <property type="protein sequence ID" value="OVF05481.1"/>
    <property type="molecule type" value="Genomic_DNA"/>
</dbReference>
<dbReference type="GO" id="GO:0031267">
    <property type="term" value="F:small GTPase binding"/>
    <property type="evidence" value="ECO:0007669"/>
    <property type="project" value="TreeGrafter"/>
</dbReference>
<dbReference type="FunFam" id="1.10.8.270:FF:000026">
    <property type="entry name" value="TBC (Tre-2/Bub2/Cdc16) domain family"/>
    <property type="match status" value="1"/>
</dbReference>